<dbReference type="RefSeq" id="WP_028155211.1">
    <property type="nucleotide sequence ID" value="NZ_CP126005.1"/>
</dbReference>
<dbReference type="AlphaFoldDB" id="A0A0A3YUS2"/>
<dbReference type="EMBL" id="JRPN01000018">
    <property type="protein sequence ID" value="KGT77413.1"/>
    <property type="molecule type" value="Genomic_DNA"/>
</dbReference>
<dbReference type="eggNOG" id="COG2514">
    <property type="taxonomic scope" value="Bacteria"/>
</dbReference>
<sequence length="164" mass="17678">MSQSPAVHAGTRIGHVHLKVADLDRALGFYCGVLGFELMQRMGSGAAFISAGGYHHHIGLNTWESKGGSPPPPGTTGLFHTAILYPTRPALADALHRVLTAGIALDGASDHGVSEALYLRDPDENGVELYWDKPKEQWPLGPDGKLAMFTKRLDVEALLKQREA</sequence>
<dbReference type="PROSITE" id="PS51819">
    <property type="entry name" value="VOC"/>
    <property type="match status" value="1"/>
</dbReference>
<keyword evidence="1" id="KW-0479">Metal-binding</keyword>
<accession>A0A0A3YUS2</accession>
<dbReference type="SUPFAM" id="SSF54593">
    <property type="entry name" value="Glyoxalase/Bleomycin resistance protein/Dihydroxybiphenyl dioxygenase"/>
    <property type="match status" value="1"/>
</dbReference>
<reference evidence="3 4" key="1">
    <citation type="submission" date="2014-09" db="EMBL/GenBank/DDBJ databases">
        <title>Draft genome of Bradyrhizobium japonicum Is-34.</title>
        <authorList>
            <person name="Tsurumaru H."/>
            <person name="Yamakawa T."/>
            <person name="Hashimoto S."/>
            <person name="Okizaki K."/>
            <person name="Kanesaki Y."/>
            <person name="Yoshikawa H."/>
            <person name="Yajima S."/>
        </authorList>
    </citation>
    <scope>NUCLEOTIDE SEQUENCE [LARGE SCALE GENOMIC DNA]</scope>
    <source>
        <strain evidence="3 4">Is-34</strain>
    </source>
</reference>
<dbReference type="GO" id="GO:0004462">
    <property type="term" value="F:lactoylglutathione lyase activity"/>
    <property type="evidence" value="ECO:0007669"/>
    <property type="project" value="InterPro"/>
</dbReference>
<dbReference type="Gene3D" id="3.10.180.10">
    <property type="entry name" value="2,3-Dihydroxybiphenyl 1,2-Dioxygenase, domain 1"/>
    <property type="match status" value="1"/>
</dbReference>
<organism evidence="3 4">
    <name type="scientific">Bradyrhizobium japonicum</name>
    <dbReference type="NCBI Taxonomy" id="375"/>
    <lineage>
        <taxon>Bacteria</taxon>
        <taxon>Pseudomonadati</taxon>
        <taxon>Pseudomonadota</taxon>
        <taxon>Alphaproteobacteria</taxon>
        <taxon>Hyphomicrobiales</taxon>
        <taxon>Nitrobacteraceae</taxon>
        <taxon>Bradyrhizobium</taxon>
    </lineage>
</organism>
<proteinExistence type="predicted"/>
<dbReference type="InterPro" id="IPR029068">
    <property type="entry name" value="Glyas_Bleomycin-R_OHBP_Dase"/>
</dbReference>
<dbReference type="InterPro" id="IPR004360">
    <property type="entry name" value="Glyas_Fos-R_dOase_dom"/>
</dbReference>
<gene>
    <name evidence="3" type="ORF">MA20_22790</name>
</gene>
<dbReference type="Pfam" id="PF00903">
    <property type="entry name" value="Glyoxalase"/>
    <property type="match status" value="1"/>
</dbReference>
<dbReference type="GO" id="GO:0046872">
    <property type="term" value="F:metal ion binding"/>
    <property type="evidence" value="ECO:0007669"/>
    <property type="project" value="UniProtKB-KW"/>
</dbReference>
<dbReference type="Proteomes" id="UP000030377">
    <property type="component" value="Unassembled WGS sequence"/>
</dbReference>
<dbReference type="PANTHER" id="PTHR43279:SF1">
    <property type="entry name" value="CATECHOL-2,3-DIOXYGENASE"/>
    <property type="match status" value="1"/>
</dbReference>
<feature type="domain" description="VOC" evidence="2">
    <location>
        <begin position="12"/>
        <end position="132"/>
    </location>
</feature>
<dbReference type="PROSITE" id="PS00934">
    <property type="entry name" value="GLYOXALASE_I_1"/>
    <property type="match status" value="1"/>
</dbReference>
<evidence type="ECO:0000313" key="3">
    <source>
        <dbReference type="EMBL" id="KGT77413.1"/>
    </source>
</evidence>
<dbReference type="STRING" id="375.BKD09_RS05125"/>
<protein>
    <submittedName>
        <fullName evidence="3">Glyoxalase</fullName>
    </submittedName>
</protein>
<name>A0A0A3YUS2_BRAJP</name>
<evidence type="ECO:0000256" key="1">
    <source>
        <dbReference type="ARBA" id="ARBA00022723"/>
    </source>
</evidence>
<evidence type="ECO:0000259" key="2">
    <source>
        <dbReference type="PROSITE" id="PS51819"/>
    </source>
</evidence>
<dbReference type="InterPro" id="IPR018146">
    <property type="entry name" value="Glyoxalase_1_CS"/>
</dbReference>
<evidence type="ECO:0000313" key="4">
    <source>
        <dbReference type="Proteomes" id="UP000030377"/>
    </source>
</evidence>
<comment type="caution">
    <text evidence="3">The sequence shown here is derived from an EMBL/GenBank/DDBJ whole genome shotgun (WGS) entry which is preliminary data.</text>
</comment>
<dbReference type="PANTHER" id="PTHR43279">
    <property type="entry name" value="CATECHOL-2,3-DIOXYGENASE"/>
    <property type="match status" value="1"/>
</dbReference>
<dbReference type="InterPro" id="IPR037523">
    <property type="entry name" value="VOC_core"/>
</dbReference>